<dbReference type="Gene3D" id="3.40.50.150">
    <property type="entry name" value="Vaccinia Virus protein VP39"/>
    <property type="match status" value="1"/>
</dbReference>
<dbReference type="InterPro" id="IPR003682">
    <property type="entry name" value="rRNA_ssu_MeTfrase_G"/>
</dbReference>
<evidence type="ECO:0000256" key="1">
    <source>
        <dbReference type="ARBA" id="ARBA00022490"/>
    </source>
</evidence>
<comment type="function">
    <text evidence="6">Specifically methylates the N7 position of a guanine in 16S rRNA.</text>
</comment>
<name>A0ABR9ZYA1_9FIRM</name>
<dbReference type="HAMAP" id="MF_00074">
    <property type="entry name" value="16SrRNA_methyltr_G"/>
    <property type="match status" value="1"/>
</dbReference>
<gene>
    <name evidence="6 7" type="primary">rsmG</name>
    <name evidence="7" type="ORF">ISU02_20295</name>
</gene>
<feature type="binding site" evidence="6">
    <location>
        <position position="73"/>
    </location>
    <ligand>
        <name>S-adenosyl-L-methionine</name>
        <dbReference type="ChEBI" id="CHEBI:59789"/>
    </ligand>
</feature>
<evidence type="ECO:0000313" key="7">
    <source>
        <dbReference type="EMBL" id="MBF4695443.1"/>
    </source>
</evidence>
<evidence type="ECO:0000256" key="2">
    <source>
        <dbReference type="ARBA" id="ARBA00022552"/>
    </source>
</evidence>
<dbReference type="InterPro" id="IPR029063">
    <property type="entry name" value="SAM-dependent_MTases_sf"/>
</dbReference>
<keyword evidence="8" id="KW-1185">Reference proteome</keyword>
<evidence type="ECO:0000256" key="4">
    <source>
        <dbReference type="ARBA" id="ARBA00022679"/>
    </source>
</evidence>
<keyword evidence="3 6" id="KW-0489">Methyltransferase</keyword>
<accession>A0ABR9ZYA1</accession>
<feature type="binding site" evidence="6">
    <location>
        <position position="78"/>
    </location>
    <ligand>
        <name>S-adenosyl-L-methionine</name>
        <dbReference type="ChEBI" id="CHEBI:59789"/>
    </ligand>
</feature>
<dbReference type="PANTHER" id="PTHR31760">
    <property type="entry name" value="S-ADENOSYL-L-METHIONINE-DEPENDENT METHYLTRANSFERASES SUPERFAMILY PROTEIN"/>
    <property type="match status" value="1"/>
</dbReference>
<protein>
    <recommendedName>
        <fullName evidence="6">Ribosomal RNA small subunit methyltransferase G</fullName>
        <ecNumber evidence="6">2.1.1.-</ecNumber>
    </recommendedName>
    <alternativeName>
        <fullName evidence="6">16S rRNA 7-methylguanosine methyltransferase</fullName>
        <shortName evidence="6">16S rRNA m7G methyltransferase</shortName>
    </alternativeName>
</protein>
<dbReference type="EC" id="2.1.1.-" evidence="6"/>
<dbReference type="CDD" id="cd02440">
    <property type="entry name" value="AdoMet_MTases"/>
    <property type="match status" value="1"/>
</dbReference>
<dbReference type="Proteomes" id="UP000614200">
    <property type="component" value="Unassembled WGS sequence"/>
</dbReference>
<evidence type="ECO:0000256" key="3">
    <source>
        <dbReference type="ARBA" id="ARBA00022603"/>
    </source>
</evidence>
<comment type="caution">
    <text evidence="7">The sequence shown here is derived from an EMBL/GenBank/DDBJ whole genome shotgun (WGS) entry which is preliminary data.</text>
</comment>
<dbReference type="PANTHER" id="PTHR31760:SF0">
    <property type="entry name" value="S-ADENOSYL-L-METHIONINE-DEPENDENT METHYLTRANSFERASES SUPERFAMILY PROTEIN"/>
    <property type="match status" value="1"/>
</dbReference>
<comment type="similarity">
    <text evidence="6">Belongs to the methyltransferase superfamily. RNA methyltransferase RsmG family.</text>
</comment>
<evidence type="ECO:0000256" key="5">
    <source>
        <dbReference type="ARBA" id="ARBA00022691"/>
    </source>
</evidence>
<dbReference type="PIRSF" id="PIRSF003078">
    <property type="entry name" value="GidB"/>
    <property type="match status" value="1"/>
</dbReference>
<keyword evidence="2 6" id="KW-0698">rRNA processing</keyword>
<dbReference type="SUPFAM" id="SSF53335">
    <property type="entry name" value="S-adenosyl-L-methionine-dependent methyltransferases"/>
    <property type="match status" value="1"/>
</dbReference>
<dbReference type="Pfam" id="PF02527">
    <property type="entry name" value="GidB"/>
    <property type="match status" value="1"/>
</dbReference>
<proteinExistence type="inferred from homology"/>
<comment type="caution">
    <text evidence="6">Lacks conserved residue(s) required for the propagation of feature annotation.</text>
</comment>
<keyword evidence="5 6" id="KW-0949">S-adenosyl-L-methionine</keyword>
<dbReference type="RefSeq" id="WP_194703682.1">
    <property type="nucleotide sequence ID" value="NZ_JADKNH010000016.1"/>
</dbReference>
<keyword evidence="1 6" id="KW-0963">Cytoplasm</keyword>
<dbReference type="EMBL" id="JADKNH010000016">
    <property type="protein sequence ID" value="MBF4695443.1"/>
    <property type="molecule type" value="Genomic_DNA"/>
</dbReference>
<evidence type="ECO:0000313" key="8">
    <source>
        <dbReference type="Proteomes" id="UP000614200"/>
    </source>
</evidence>
<feature type="binding site" evidence="6">
    <location>
        <begin position="124"/>
        <end position="125"/>
    </location>
    <ligand>
        <name>S-adenosyl-L-methionine</name>
        <dbReference type="ChEBI" id="CHEBI:59789"/>
    </ligand>
</feature>
<reference evidence="7 8" key="1">
    <citation type="submission" date="2020-11" db="EMBL/GenBank/DDBJ databases">
        <title>Fusibacter basophilias sp. nov.</title>
        <authorList>
            <person name="Qiu D."/>
        </authorList>
    </citation>
    <scope>NUCLEOTIDE SEQUENCE [LARGE SCALE GENOMIC DNA]</scope>
    <source>
        <strain evidence="7 8">Q10-2</strain>
    </source>
</reference>
<evidence type="ECO:0000256" key="6">
    <source>
        <dbReference type="HAMAP-Rule" id="MF_00074"/>
    </source>
</evidence>
<keyword evidence="4 6" id="KW-0808">Transferase</keyword>
<organism evidence="7 8">
    <name type="scientific">Fusibacter ferrireducens</name>
    <dbReference type="NCBI Taxonomy" id="2785058"/>
    <lineage>
        <taxon>Bacteria</taxon>
        <taxon>Bacillati</taxon>
        <taxon>Bacillota</taxon>
        <taxon>Clostridia</taxon>
        <taxon>Eubacteriales</taxon>
        <taxon>Eubacteriales Family XII. Incertae Sedis</taxon>
        <taxon>Fusibacter</taxon>
    </lineage>
</organism>
<feature type="binding site" evidence="6">
    <location>
        <position position="143"/>
    </location>
    <ligand>
        <name>S-adenosyl-L-methionine</name>
        <dbReference type="ChEBI" id="CHEBI:59789"/>
    </ligand>
</feature>
<sequence length="233" mass="26802">MINNLFESMNFDLSKAQYEKLEKYYSFLVSENEKYNLTAIIEYKDVFIKHFMDSMLIKNIGIDINNKNIMDVGTGAGFPSLPIKILEPTIEVTGLDSLNKRITFLNQLVDTLELDNCHFIHGRAEDFGQDKKYREVYDIAVSRAVAELRLLLELVMPFVKTNGYFIAYKSIKTKTELNDAQNAFKCMKSKLVDVKEIILPEGFGKRDLLIIQKMGNIEKKYPRKAGVPKKNPL</sequence>
<dbReference type="NCBIfam" id="TIGR00138">
    <property type="entry name" value="rsmG_gidB"/>
    <property type="match status" value="1"/>
</dbReference>
<comment type="subcellular location">
    <subcellularLocation>
        <location evidence="6">Cytoplasm</location>
    </subcellularLocation>
</comment>